<keyword evidence="1" id="KW-0805">Transcription regulation</keyword>
<dbReference type="InterPro" id="IPR027417">
    <property type="entry name" value="P-loop_NTPase"/>
</dbReference>
<dbReference type="OrthoDB" id="1123107at2"/>
<dbReference type="CDD" id="cd06170">
    <property type="entry name" value="LuxR_C_like"/>
    <property type="match status" value="1"/>
</dbReference>
<dbReference type="SUPFAM" id="SSF46894">
    <property type="entry name" value="C-terminal effector domain of the bipartite response regulators"/>
    <property type="match status" value="1"/>
</dbReference>
<dbReference type="GO" id="GO:0006355">
    <property type="term" value="P:regulation of DNA-templated transcription"/>
    <property type="evidence" value="ECO:0007669"/>
    <property type="project" value="InterPro"/>
</dbReference>
<keyword evidence="3" id="KW-0804">Transcription</keyword>
<evidence type="ECO:0000256" key="1">
    <source>
        <dbReference type="ARBA" id="ARBA00023015"/>
    </source>
</evidence>
<dbReference type="PANTHER" id="PTHR44688">
    <property type="entry name" value="DNA-BINDING TRANSCRIPTIONAL ACTIVATOR DEVR_DOSR"/>
    <property type="match status" value="1"/>
</dbReference>
<dbReference type="InterPro" id="IPR016032">
    <property type="entry name" value="Sig_transdc_resp-reg_C-effctor"/>
</dbReference>
<dbReference type="InterPro" id="IPR011990">
    <property type="entry name" value="TPR-like_helical_dom_sf"/>
</dbReference>
<dbReference type="SUPFAM" id="SSF52540">
    <property type="entry name" value="P-loop containing nucleoside triphosphate hydrolases"/>
    <property type="match status" value="1"/>
</dbReference>
<dbReference type="EMBL" id="FTOH01000005">
    <property type="protein sequence ID" value="SIS83276.1"/>
    <property type="molecule type" value="Genomic_DNA"/>
</dbReference>
<sequence>MFVPPASDNLSDVEARVIAVKTTRPEAPASHIDRSDILMAALASSPVAMLLAPAGYGKTSVISSSISLLQMDHTVVYYQCDRFDESSRLMVRACEKELGLTSSGVLSSLSDMEAVATLLEHVRQQDTQYVFIIDNVEYLDFEESRAITTLLLRYRPANLKLVFSGRHLPFARGSIGLLPDIAWLTTQQLSFSISEFNALLECQQLTLPSAEVPSLLRKMQGWPAGLALWLMAWRCAGMPERWSSDLGLYEVSDYLRGEVIPNLAVPLRDLMCLCAVLGTFHDDLVKAVAPDLYAAGDMQGLLVLGLYLQEVPGRPEWFRMDPIVAQCLSRLRPADWRRDIHLRAFNWFRDRNDAIAALFHAGQSDHSVIDSGWMAQQSDSILASLDTQGLTVWFDQLNEDQLYTSPDLMQIACWTHLLTNRLDAAQSLIERLSLIPGIDEAGLIALKGYMAGSRGELTRAERQCRQALEMLPAERFSLRFLTASMLALVSLAHRDLDGSRIWNRFALDIARKSRQSALEGMAHLDHARIEFNRGHASRCLSVLTQGHEVLEASPHGGNSLAYARLQILKATVGWITGYSDEPTDTALTQALLLCEERSDPAAAYGYAIRALNLMGQGQYSLALNVLDDGERRLQEQQVDFVAYAWLHTVRSNIWISQKKFRRAHDCLEALLADADSAGVARCEYSALLPGFSTLTLSRLHLMAGRPEVCLDLTDRWLRHTPDGFMSVFIRMIRAGALMTLQQPAEAMRQIDVVKKTFRAEGVNQQLQSWLPGLVAFLDLPKVELNPAHEPGSALSERERDVLNLMAQGMSNQAIADKLYISLHTVKTHARKINVKLGTGSRTQAIHKAKELMLI</sequence>
<dbReference type="GO" id="GO:0003677">
    <property type="term" value="F:DNA binding"/>
    <property type="evidence" value="ECO:0007669"/>
    <property type="project" value="UniProtKB-KW"/>
</dbReference>
<protein>
    <submittedName>
        <fullName evidence="5">LuxR family transcriptional regulator, maltose regulon positive regulatory protein</fullName>
    </submittedName>
</protein>
<dbReference type="PANTHER" id="PTHR44688:SF16">
    <property type="entry name" value="DNA-BINDING TRANSCRIPTIONAL ACTIVATOR DEVR_DOSR"/>
    <property type="match status" value="1"/>
</dbReference>
<gene>
    <name evidence="5" type="ORF">SAMN05421686_10571</name>
</gene>
<keyword evidence="6" id="KW-1185">Reference proteome</keyword>
<dbReference type="Proteomes" id="UP000185639">
    <property type="component" value="Unassembled WGS sequence"/>
</dbReference>
<dbReference type="InterPro" id="IPR000792">
    <property type="entry name" value="Tscrpt_reg_LuxR_C"/>
</dbReference>
<keyword evidence="2" id="KW-0238">DNA-binding</keyword>
<evidence type="ECO:0000256" key="3">
    <source>
        <dbReference type="ARBA" id="ARBA00023163"/>
    </source>
</evidence>
<dbReference type="InterPro" id="IPR041617">
    <property type="entry name" value="TPR_MalT"/>
</dbReference>
<dbReference type="AlphaFoldDB" id="A0A1N7MAY3"/>
<evidence type="ECO:0000256" key="2">
    <source>
        <dbReference type="ARBA" id="ARBA00023125"/>
    </source>
</evidence>
<dbReference type="InterPro" id="IPR049945">
    <property type="entry name" value="AAA_22"/>
</dbReference>
<dbReference type="PRINTS" id="PR00038">
    <property type="entry name" value="HTHLUXR"/>
</dbReference>
<dbReference type="PROSITE" id="PS50043">
    <property type="entry name" value="HTH_LUXR_2"/>
    <property type="match status" value="1"/>
</dbReference>
<reference evidence="6" key="1">
    <citation type="submission" date="2017-01" db="EMBL/GenBank/DDBJ databases">
        <authorList>
            <person name="Varghese N."/>
            <person name="Submissions S."/>
        </authorList>
    </citation>
    <scope>NUCLEOTIDE SEQUENCE [LARGE SCALE GENOMIC DNA]</scope>
    <source>
        <strain evidence="6">DSM 24913</strain>
    </source>
</reference>
<dbReference type="InterPro" id="IPR036388">
    <property type="entry name" value="WH-like_DNA-bd_sf"/>
</dbReference>
<proteinExistence type="predicted"/>
<accession>A0A1N7MAY3</accession>
<dbReference type="STRING" id="484498.SAMN05421686_10571"/>
<dbReference type="Pfam" id="PF00196">
    <property type="entry name" value="GerE"/>
    <property type="match status" value="1"/>
</dbReference>
<dbReference type="Gene3D" id="1.25.40.10">
    <property type="entry name" value="Tetratricopeptide repeat domain"/>
    <property type="match status" value="1"/>
</dbReference>
<evidence type="ECO:0000259" key="4">
    <source>
        <dbReference type="PROSITE" id="PS50043"/>
    </source>
</evidence>
<dbReference type="Pfam" id="PF13401">
    <property type="entry name" value="AAA_22"/>
    <property type="match status" value="1"/>
</dbReference>
<name>A0A1N7MAY3_9GAMM</name>
<evidence type="ECO:0000313" key="5">
    <source>
        <dbReference type="EMBL" id="SIS83276.1"/>
    </source>
</evidence>
<organism evidence="5 6">
    <name type="scientific">Thalassolituus maritimus</name>
    <dbReference type="NCBI Taxonomy" id="484498"/>
    <lineage>
        <taxon>Bacteria</taxon>
        <taxon>Pseudomonadati</taxon>
        <taxon>Pseudomonadota</taxon>
        <taxon>Gammaproteobacteria</taxon>
        <taxon>Oceanospirillales</taxon>
        <taxon>Oceanospirillaceae</taxon>
        <taxon>Thalassolituus</taxon>
    </lineage>
</organism>
<feature type="domain" description="HTH luxR-type" evidence="4">
    <location>
        <begin position="787"/>
        <end position="852"/>
    </location>
</feature>
<dbReference type="SUPFAM" id="SSF48452">
    <property type="entry name" value="TPR-like"/>
    <property type="match status" value="1"/>
</dbReference>
<dbReference type="Pfam" id="PF17874">
    <property type="entry name" value="TPR_MalT"/>
    <property type="match status" value="1"/>
</dbReference>
<dbReference type="RefSeq" id="WP_076515352.1">
    <property type="nucleotide sequence ID" value="NZ_FTOH01000005.1"/>
</dbReference>
<dbReference type="Gene3D" id="1.10.10.10">
    <property type="entry name" value="Winged helix-like DNA-binding domain superfamily/Winged helix DNA-binding domain"/>
    <property type="match status" value="1"/>
</dbReference>
<dbReference type="GO" id="GO:0016887">
    <property type="term" value="F:ATP hydrolysis activity"/>
    <property type="evidence" value="ECO:0007669"/>
    <property type="project" value="InterPro"/>
</dbReference>
<dbReference type="SMART" id="SM00421">
    <property type="entry name" value="HTH_LUXR"/>
    <property type="match status" value="1"/>
</dbReference>
<evidence type="ECO:0000313" key="6">
    <source>
        <dbReference type="Proteomes" id="UP000185639"/>
    </source>
</evidence>
<dbReference type="Gene3D" id="3.40.50.300">
    <property type="entry name" value="P-loop containing nucleotide triphosphate hydrolases"/>
    <property type="match status" value="1"/>
</dbReference>